<sequence>MALAQPVLLQLCNMTYCSPQGSLHCSYLQLHHSSSADWLEGSTQVHRLCPIFCSIFSIPCKRENSLLSAAVCTLSPSLLLHRPVLLGCYAIISPGVTASLQAWEEIPLTRQTREEQGQSRKVPGPFGGPLANDQSEGGEGEEWRCKDRHTHRRRRRQNTHGERQRDREKGREREGGRNTNAQKAL</sequence>
<evidence type="ECO:0000256" key="1">
    <source>
        <dbReference type="SAM" id="MobiDB-lite"/>
    </source>
</evidence>
<reference evidence="2" key="2">
    <citation type="submission" date="2025-09" db="UniProtKB">
        <authorList>
            <consortium name="Ensembl"/>
        </authorList>
    </citation>
    <scope>IDENTIFICATION</scope>
</reference>
<feature type="compositionally biased region" description="Basic and acidic residues" evidence="1">
    <location>
        <begin position="159"/>
        <end position="176"/>
    </location>
</feature>
<evidence type="ECO:0000313" key="2">
    <source>
        <dbReference type="Ensembl" id="ENSAOWP00000023137.1"/>
    </source>
</evidence>
<feature type="region of interest" description="Disordered" evidence="1">
    <location>
        <begin position="110"/>
        <end position="185"/>
    </location>
</feature>
<protein>
    <submittedName>
        <fullName evidence="2">Uncharacterized protein</fullName>
    </submittedName>
</protein>
<reference evidence="2" key="1">
    <citation type="submission" date="2025-08" db="UniProtKB">
        <authorList>
            <consortium name="Ensembl"/>
        </authorList>
    </citation>
    <scope>IDENTIFICATION</scope>
</reference>
<keyword evidence="3" id="KW-1185">Reference proteome</keyword>
<evidence type="ECO:0000313" key="3">
    <source>
        <dbReference type="Proteomes" id="UP000694424"/>
    </source>
</evidence>
<dbReference type="Ensembl" id="ENSAOWT00000026208.1">
    <property type="protein sequence ID" value="ENSAOWP00000023137.1"/>
    <property type="gene ID" value="ENSAOWG00000015612.1"/>
</dbReference>
<proteinExistence type="predicted"/>
<organism evidence="2 3">
    <name type="scientific">Apteryx owenii</name>
    <name type="common">Little spotted kiwi</name>
    <dbReference type="NCBI Taxonomy" id="8824"/>
    <lineage>
        <taxon>Eukaryota</taxon>
        <taxon>Metazoa</taxon>
        <taxon>Chordata</taxon>
        <taxon>Craniata</taxon>
        <taxon>Vertebrata</taxon>
        <taxon>Euteleostomi</taxon>
        <taxon>Archelosauria</taxon>
        <taxon>Archosauria</taxon>
        <taxon>Dinosauria</taxon>
        <taxon>Saurischia</taxon>
        <taxon>Theropoda</taxon>
        <taxon>Coelurosauria</taxon>
        <taxon>Aves</taxon>
        <taxon>Palaeognathae</taxon>
        <taxon>Apterygiformes</taxon>
        <taxon>Apterygidae</taxon>
        <taxon>Apteryx</taxon>
    </lineage>
</organism>
<feature type="compositionally biased region" description="Basic residues" evidence="1">
    <location>
        <begin position="146"/>
        <end position="158"/>
    </location>
</feature>
<accession>A0A8B9QKT4</accession>
<dbReference type="Proteomes" id="UP000694424">
    <property type="component" value="Unplaced"/>
</dbReference>
<dbReference type="AlphaFoldDB" id="A0A8B9QKT4"/>
<name>A0A8B9QKT4_APTOW</name>